<feature type="region of interest" description="Disordered" evidence="1">
    <location>
        <begin position="1"/>
        <end position="25"/>
    </location>
</feature>
<dbReference type="RefSeq" id="XP_066086497.1">
    <property type="nucleotide sequence ID" value="XM_066230400.1"/>
</dbReference>
<feature type="compositionally biased region" description="Polar residues" evidence="1">
    <location>
        <begin position="114"/>
        <end position="125"/>
    </location>
</feature>
<feature type="compositionally biased region" description="Basic and acidic residues" evidence="1">
    <location>
        <begin position="130"/>
        <end position="144"/>
    </location>
</feature>
<protein>
    <submittedName>
        <fullName evidence="2">Uncharacterized protein</fullName>
    </submittedName>
</protein>
<reference evidence="2 3" key="1">
    <citation type="submission" date="2024-01" db="EMBL/GenBank/DDBJ databases">
        <title>Comparative genomics of Cryptococcus and Kwoniella reveals pathogenesis evolution and contrasting modes of karyotype evolution via chromosome fusion or intercentromeric recombination.</title>
        <authorList>
            <person name="Coelho M.A."/>
            <person name="David-Palma M."/>
            <person name="Shea T."/>
            <person name="Bowers K."/>
            <person name="McGinley-Smith S."/>
            <person name="Mohammad A.W."/>
            <person name="Gnirke A."/>
            <person name="Yurkov A.M."/>
            <person name="Nowrousian M."/>
            <person name="Sun S."/>
            <person name="Cuomo C.A."/>
            <person name="Heitman J."/>
        </authorList>
    </citation>
    <scope>NUCLEOTIDE SEQUENCE [LARGE SCALE GENOMIC DNA]</scope>
    <source>
        <strain evidence="2 3">PYCC6329</strain>
    </source>
</reference>
<organism evidence="2 3">
    <name type="scientific">Kwoniella europaea PYCC6329</name>
    <dbReference type="NCBI Taxonomy" id="1423913"/>
    <lineage>
        <taxon>Eukaryota</taxon>
        <taxon>Fungi</taxon>
        <taxon>Dikarya</taxon>
        <taxon>Basidiomycota</taxon>
        <taxon>Agaricomycotina</taxon>
        <taxon>Tremellomycetes</taxon>
        <taxon>Tremellales</taxon>
        <taxon>Cryptococcaceae</taxon>
        <taxon>Kwoniella</taxon>
    </lineage>
</organism>
<evidence type="ECO:0000313" key="2">
    <source>
        <dbReference type="EMBL" id="WWD08530.1"/>
    </source>
</evidence>
<evidence type="ECO:0000313" key="3">
    <source>
        <dbReference type="Proteomes" id="UP001358614"/>
    </source>
</evidence>
<dbReference type="AlphaFoldDB" id="A0AAX4KSM2"/>
<sequence length="219" mass="24544">MDQTPSSDPSSFQGYSENSAHPLISRTYRSRRLYKLRSSNAALDSAGSEGYPTLLEHRQNPRKLRYAPNATHTSMMSAEQEQPGGIGETSQNPSEENVQPQVNDGHESDEKMGHSTSNESLSGWSMRTRYHGDGADVESDKANIIDDPGTASSQHRPITDTDRDCDRQRWKLPQDLNDELEIWAIRRKTEGIRKIYGLDACPEDCIYSNGKGFDVVHES</sequence>
<evidence type="ECO:0000256" key="1">
    <source>
        <dbReference type="SAM" id="MobiDB-lite"/>
    </source>
</evidence>
<name>A0AAX4KSM2_9TREE</name>
<accession>A0AAX4KSM2</accession>
<feature type="compositionally biased region" description="Polar residues" evidence="1">
    <location>
        <begin position="1"/>
        <end position="19"/>
    </location>
</feature>
<proteinExistence type="predicted"/>
<dbReference type="Proteomes" id="UP001358614">
    <property type="component" value="Chromosome 2"/>
</dbReference>
<feature type="compositionally biased region" description="Polar residues" evidence="1">
    <location>
        <begin position="88"/>
        <end position="102"/>
    </location>
</feature>
<dbReference type="KEGG" id="ker:91105443"/>
<feature type="compositionally biased region" description="Basic and acidic residues" evidence="1">
    <location>
        <begin position="104"/>
        <end position="113"/>
    </location>
</feature>
<dbReference type="GeneID" id="91105443"/>
<gene>
    <name evidence="2" type="ORF">V865_006642</name>
</gene>
<dbReference type="EMBL" id="CP144090">
    <property type="protein sequence ID" value="WWD08530.1"/>
    <property type="molecule type" value="Genomic_DNA"/>
</dbReference>
<keyword evidence="3" id="KW-1185">Reference proteome</keyword>
<feature type="compositionally biased region" description="Polar residues" evidence="1">
    <location>
        <begin position="70"/>
        <end position="80"/>
    </location>
</feature>
<feature type="region of interest" description="Disordered" evidence="1">
    <location>
        <begin position="40"/>
        <end position="164"/>
    </location>
</feature>